<proteinExistence type="predicted"/>
<feature type="compositionally biased region" description="Pro residues" evidence="1">
    <location>
        <begin position="64"/>
        <end position="85"/>
    </location>
</feature>
<comment type="caution">
    <text evidence="2">The sequence shown here is derived from an EMBL/GenBank/DDBJ whole genome shotgun (WGS) entry which is preliminary data.</text>
</comment>
<evidence type="ECO:0000313" key="2">
    <source>
        <dbReference type="EMBL" id="GAA0987811.1"/>
    </source>
</evidence>
<gene>
    <name evidence="2" type="ORF">GCM10009576_058290</name>
</gene>
<sequence length="85" mass="8895">MPRPGLGFAVGGPPFQTPCGPAPAAPLSMRTDRPGRVFTQVPKRLYSGGGSVTVKNKHKGDPAPIKPWTPPPPPPPDGTPPPREK</sequence>
<evidence type="ECO:0000256" key="1">
    <source>
        <dbReference type="SAM" id="MobiDB-lite"/>
    </source>
</evidence>
<feature type="region of interest" description="Disordered" evidence="1">
    <location>
        <begin position="1"/>
        <end position="85"/>
    </location>
</feature>
<name>A0ABN1SFQ2_9ACTN</name>
<dbReference type="EMBL" id="BAAAIE010000041">
    <property type="protein sequence ID" value="GAA0987811.1"/>
    <property type="molecule type" value="Genomic_DNA"/>
</dbReference>
<evidence type="ECO:0000313" key="3">
    <source>
        <dbReference type="Proteomes" id="UP001500033"/>
    </source>
</evidence>
<protein>
    <submittedName>
        <fullName evidence="2">Uncharacterized protein</fullName>
    </submittedName>
</protein>
<reference evidence="3" key="1">
    <citation type="journal article" date="2019" name="Int. J. Syst. Evol. Microbiol.">
        <title>The Global Catalogue of Microorganisms (GCM) 10K type strain sequencing project: providing services to taxonomists for standard genome sequencing and annotation.</title>
        <authorList>
            <consortium name="The Broad Institute Genomics Platform"/>
            <consortium name="The Broad Institute Genome Sequencing Center for Infectious Disease"/>
            <person name="Wu L."/>
            <person name="Ma J."/>
        </authorList>
    </citation>
    <scope>NUCLEOTIDE SEQUENCE [LARGE SCALE GENOMIC DNA]</scope>
    <source>
        <strain evidence="3">JCM 11445</strain>
    </source>
</reference>
<accession>A0ABN1SFQ2</accession>
<organism evidence="2 3">
    <name type="scientific">Streptomyces rhizosphaericus</name>
    <dbReference type="NCBI Taxonomy" id="114699"/>
    <lineage>
        <taxon>Bacteria</taxon>
        <taxon>Bacillati</taxon>
        <taxon>Actinomycetota</taxon>
        <taxon>Actinomycetes</taxon>
        <taxon>Kitasatosporales</taxon>
        <taxon>Streptomycetaceae</taxon>
        <taxon>Streptomyces</taxon>
        <taxon>Streptomyces violaceusniger group</taxon>
    </lineage>
</organism>
<dbReference type="Proteomes" id="UP001500033">
    <property type="component" value="Unassembled WGS sequence"/>
</dbReference>
<keyword evidence="3" id="KW-1185">Reference proteome</keyword>